<dbReference type="EMBL" id="LGRX02035488">
    <property type="protein sequence ID" value="KAK3234476.1"/>
    <property type="molecule type" value="Genomic_DNA"/>
</dbReference>
<evidence type="ECO:0000313" key="3">
    <source>
        <dbReference type="Proteomes" id="UP001190700"/>
    </source>
</evidence>
<dbReference type="Proteomes" id="UP001190700">
    <property type="component" value="Unassembled WGS sequence"/>
</dbReference>
<name>A0AAE0BDB9_9CHLO</name>
<proteinExistence type="predicted"/>
<evidence type="ECO:0000313" key="2">
    <source>
        <dbReference type="EMBL" id="KAK3234476.1"/>
    </source>
</evidence>
<dbReference type="AlphaFoldDB" id="A0AAE0BDB9"/>
<reference evidence="2 3" key="1">
    <citation type="journal article" date="2015" name="Genome Biol. Evol.">
        <title>Comparative Genomics of a Bacterivorous Green Alga Reveals Evolutionary Causalities and Consequences of Phago-Mixotrophic Mode of Nutrition.</title>
        <authorList>
            <person name="Burns J.A."/>
            <person name="Paasch A."/>
            <person name="Narechania A."/>
            <person name="Kim E."/>
        </authorList>
    </citation>
    <scope>NUCLEOTIDE SEQUENCE [LARGE SCALE GENOMIC DNA]</scope>
    <source>
        <strain evidence="2 3">PLY_AMNH</strain>
    </source>
</reference>
<feature type="region of interest" description="Disordered" evidence="1">
    <location>
        <begin position="100"/>
        <end position="123"/>
    </location>
</feature>
<comment type="caution">
    <text evidence="2">The sequence shown here is derived from an EMBL/GenBank/DDBJ whole genome shotgun (WGS) entry which is preliminary data.</text>
</comment>
<evidence type="ECO:0000256" key="1">
    <source>
        <dbReference type="SAM" id="MobiDB-lite"/>
    </source>
</evidence>
<gene>
    <name evidence="2" type="ORF">CYMTET_55283</name>
</gene>
<keyword evidence="3" id="KW-1185">Reference proteome</keyword>
<accession>A0AAE0BDB9</accession>
<sequence>MTPTVVNFNTVTMDEHAIDDGNTEDAVDSDVDDTAAEVVSVLPPECVDVDACSHAVYRNDDSLGGYRYYSELAHPEGHYDLCDGIVVKSAKGAAFDAAYAPSPYTRDTSPPPPQPRQRIGGGRVSPLHTALLSTLFVCRLRSCS</sequence>
<protein>
    <submittedName>
        <fullName evidence="2">Uncharacterized protein</fullName>
    </submittedName>
</protein>
<organism evidence="2 3">
    <name type="scientific">Cymbomonas tetramitiformis</name>
    <dbReference type="NCBI Taxonomy" id="36881"/>
    <lineage>
        <taxon>Eukaryota</taxon>
        <taxon>Viridiplantae</taxon>
        <taxon>Chlorophyta</taxon>
        <taxon>Pyramimonadophyceae</taxon>
        <taxon>Pyramimonadales</taxon>
        <taxon>Pyramimonadaceae</taxon>
        <taxon>Cymbomonas</taxon>
    </lineage>
</organism>